<dbReference type="GO" id="GO:0006509">
    <property type="term" value="P:membrane protein ectodomain proteolysis"/>
    <property type="evidence" value="ECO:0007669"/>
    <property type="project" value="TreeGrafter"/>
</dbReference>
<dbReference type="PROSITE" id="PS50215">
    <property type="entry name" value="ADAM_MEPRO"/>
    <property type="match status" value="1"/>
</dbReference>
<dbReference type="PANTHER" id="PTHR11905:SF159">
    <property type="entry name" value="ADAM METALLOPROTEASE"/>
    <property type="match status" value="1"/>
</dbReference>
<dbReference type="Gene3D" id="3.40.390.10">
    <property type="entry name" value="Collagenase (Catalytic Domain)"/>
    <property type="match status" value="1"/>
</dbReference>
<keyword evidence="3 5" id="KW-0862">Zinc</keyword>
<evidence type="ECO:0000256" key="4">
    <source>
        <dbReference type="ARBA" id="ARBA00023049"/>
    </source>
</evidence>
<keyword evidence="1 7" id="KW-0645">Protease</keyword>
<feature type="binding site" evidence="5">
    <location>
        <position position="337"/>
    </location>
    <ligand>
        <name>Zn(2+)</name>
        <dbReference type="ChEBI" id="CHEBI:29105"/>
        <note>catalytic</note>
    </ligand>
</feature>
<dbReference type="EMBL" id="GACK01010927">
    <property type="protein sequence ID" value="JAA54107.1"/>
    <property type="molecule type" value="mRNA"/>
</dbReference>
<evidence type="ECO:0000256" key="5">
    <source>
        <dbReference type="PROSITE-ProRule" id="PRU00276"/>
    </source>
</evidence>
<organism evidence="7">
    <name type="scientific">Rhipicephalus pulchellus</name>
    <name type="common">Yellow backed tick</name>
    <name type="synonym">Dermacentor pulchellus</name>
    <dbReference type="NCBI Taxonomy" id="72859"/>
    <lineage>
        <taxon>Eukaryota</taxon>
        <taxon>Metazoa</taxon>
        <taxon>Ecdysozoa</taxon>
        <taxon>Arthropoda</taxon>
        <taxon>Chelicerata</taxon>
        <taxon>Arachnida</taxon>
        <taxon>Acari</taxon>
        <taxon>Parasitiformes</taxon>
        <taxon>Ixodida</taxon>
        <taxon>Ixodoidea</taxon>
        <taxon>Ixodidae</taxon>
        <taxon>Rhipicephalinae</taxon>
        <taxon>Rhipicephalus</taxon>
        <taxon>Rhipicephalus</taxon>
    </lineage>
</organism>
<dbReference type="Pfam" id="PF13688">
    <property type="entry name" value="Reprolysin_5"/>
    <property type="match status" value="1"/>
</dbReference>
<dbReference type="GO" id="GO:0004222">
    <property type="term" value="F:metalloendopeptidase activity"/>
    <property type="evidence" value="ECO:0007669"/>
    <property type="project" value="InterPro"/>
</dbReference>
<proteinExistence type="evidence at transcript level"/>
<evidence type="ECO:0000256" key="2">
    <source>
        <dbReference type="ARBA" id="ARBA00022801"/>
    </source>
</evidence>
<reference evidence="7" key="2">
    <citation type="journal article" date="2015" name="J. Proteomics">
        <title>Sexual differences in the sialomes of the zebra tick, Rhipicephalus pulchellus.</title>
        <authorList>
            <person name="Tan A.W."/>
            <person name="Francischetti I.M."/>
            <person name="Slovak M."/>
            <person name="Kini R.M."/>
            <person name="Ribeiro J.M."/>
        </authorList>
    </citation>
    <scope>NUCLEOTIDE SEQUENCE</scope>
    <source>
        <tissue evidence="7">Salivary gland</tissue>
    </source>
</reference>
<feature type="domain" description="Peptidase M12B" evidence="6">
    <location>
        <begin position="187"/>
        <end position="404"/>
    </location>
</feature>
<feature type="active site" evidence="5">
    <location>
        <position position="338"/>
    </location>
</feature>
<dbReference type="SUPFAM" id="SSF55486">
    <property type="entry name" value="Metalloproteases ('zincins'), catalytic domain"/>
    <property type="match status" value="1"/>
</dbReference>
<dbReference type="InterPro" id="IPR001590">
    <property type="entry name" value="Peptidase_M12B"/>
</dbReference>
<keyword evidence="2" id="KW-0378">Hydrolase</keyword>
<dbReference type="PANTHER" id="PTHR11905">
    <property type="entry name" value="ADAM A DISINTEGRIN AND METALLOPROTEASE DOMAIN"/>
    <property type="match status" value="1"/>
</dbReference>
<evidence type="ECO:0000313" key="7">
    <source>
        <dbReference type="EMBL" id="JAA54107.1"/>
    </source>
</evidence>
<comment type="caution">
    <text evidence="5">Lacks conserved residue(s) required for the propagation of feature annotation.</text>
</comment>
<evidence type="ECO:0000256" key="3">
    <source>
        <dbReference type="ARBA" id="ARBA00022833"/>
    </source>
</evidence>
<feature type="binding site" evidence="5">
    <location>
        <position position="341"/>
    </location>
    <ligand>
        <name>Zn(2+)</name>
        <dbReference type="ChEBI" id="CHEBI:29105"/>
        <note>catalytic</note>
    </ligand>
</feature>
<accession>L7LRF3</accession>
<keyword evidence="4 7" id="KW-0482">Metalloprotease</keyword>
<evidence type="ECO:0000259" key="6">
    <source>
        <dbReference type="PROSITE" id="PS50215"/>
    </source>
</evidence>
<dbReference type="InterPro" id="IPR024079">
    <property type="entry name" value="MetalloPept_cat_dom_sf"/>
</dbReference>
<dbReference type="GO" id="GO:0046872">
    <property type="term" value="F:metal ion binding"/>
    <property type="evidence" value="ECO:0007669"/>
    <property type="project" value="UniProtKB-KW"/>
</dbReference>
<name>L7LRF3_RHIPC</name>
<reference evidence="7" key="1">
    <citation type="submission" date="2012-11" db="EMBL/GenBank/DDBJ databases">
        <authorList>
            <person name="Lucero-Rivera Y.E."/>
            <person name="Tovar-Ramirez D."/>
        </authorList>
    </citation>
    <scope>NUCLEOTIDE SEQUENCE</scope>
    <source>
        <tissue evidence="7">Salivary gland</tissue>
    </source>
</reference>
<dbReference type="CDD" id="cd04272">
    <property type="entry name" value="ZnMc_salivary_gland_MPs"/>
    <property type="match status" value="1"/>
</dbReference>
<sequence>MIQGSMGTFSSVKVSTLSFACFFAVVVHFVAGATTVSVVYPRLLEERSSDGGMMVKVHDDLTLNLRKGSVVARELRVLTEENGRLVTRFYNGEDIERNLYEDEEKVASVMVTKTGSGVRMEGLLSPSHRIKPMPVSEKSEEGIVPHEIHDIEHKEMLDKTIEYRSNVSESAASERAPESRASVPAQVTVEVFIVLDTWHHRHFQSTKHALWYLCVMINSANIRYRDASNPEVRLLLTGVEKAAEENYVVSAKNDNGYLYDDGTIPKFRKYAVSQKTAYGHPDIVFLMTGRDVFTVYEGKVTDAGLGIGYVCGVCTDFYVGLGEDKPGLFSGTHTFTHEAAHLLGAKHDGDGPNEAIPGHPGAKSCPWDWGHIMSYINKGPSHHRFSTCTLEQISFVLRRAGENCWKVLSKGTYVKNVYPGMAVTFEKFCAVMPYDKENSTYEYSTVNQTNCKVRCHFSKTHSYLGYKGMESYKVKFYYDGDALDYMPCGDHHVCIQGLCKDKRYIKDYPMIELKPRRTGESSDVFTRTERNER</sequence>
<evidence type="ECO:0000256" key="1">
    <source>
        <dbReference type="ARBA" id="ARBA00022670"/>
    </source>
</evidence>
<protein>
    <submittedName>
        <fullName evidence="7">Putative tick salivary metalloprotease</fullName>
    </submittedName>
</protein>
<feature type="binding site" evidence="5">
    <location>
        <position position="347"/>
    </location>
    <ligand>
        <name>Zn(2+)</name>
        <dbReference type="ChEBI" id="CHEBI:29105"/>
        <note>catalytic</note>
    </ligand>
</feature>
<keyword evidence="5" id="KW-0479">Metal-binding</keyword>
<dbReference type="InterPro" id="IPR034030">
    <property type="entry name" value="ZnMc_salivary_gland_MPs"/>
</dbReference>
<dbReference type="AlphaFoldDB" id="L7LRF3"/>